<dbReference type="STRING" id="4536.A0A0E0GB61"/>
<evidence type="ECO:0000313" key="3">
    <source>
        <dbReference type="Proteomes" id="UP000006591"/>
    </source>
</evidence>
<sequence>MEEPPSSSSSPALPLDILVEIAERSDPITLLRCAAACKHLRRVISGEGFRRDLRLRNADGFVPGLLHGFFFQPRCASPHDHGYNYEPLRFVAAGRHDHIASGDNCQIPSFVSDSDENNPCRRIEPVAARGGFVVLRTGEFSGKVCNPMTGYVRAIDMPRKTSKGEGSSYLVLTADDGGDGVDVGVTSDDSELHPFRLLAVRLFARTRVEMQALTTDTGTWGPATTLAVVNAGCLGPRPVLVRPPVVVAGVAYFLGEMSGRDDRTYQLQRRMSRMSFDPPYQHSPPPSYSYFILAVDVSIRRRDGETGGTTAAATIMLLPTTELRAPSCTGEATVTPGQLLLAPSCGDRRSSSLALLVGRSTQVEIWTMKLIRRGMALRRMACIKVVDLAGVPRSPCSPPVSESEVALVWSGEGSGAVVLRLGGTVCLLDRRRRAVVVRALGDGEEFVEFGSGRRHVLLPYETEIIGSEMAKRLWSSSPALPLDIVVEIAERSDPITLLRCAAACKHLRRVISGAAGFSRNLRLRNADGFVPGLLRGFFLQPRRPSPNPDYQPLRFVAAGHAIVGGGGGADQIRSFVSSSDHVYGSIHWRIEPVAARGGFVVLRTGDSSGNVCNPMTGYVRCIDMPRPWSSGSYLLLTGDDAGVTSELHPYRLLSVSLHLTGTGRERRRIHVEMEALSPDAGSWGPTTAIPVEIAGGGEYGSPRALLIRTPAVVDGVAYFLGGHPSLVFDLQYQRRQLPYDYFILCVDVSSETEIGSATSPATITRLPTELRLLSSCTGEADVSPGQLLLVPPSSCGGGDRKSLALLVGRRTQVEIWVMNFGGGGGASARSAPRLLSVSCTRVVDLTTTGVHRSPCSPPLPVPESDEVFVWSGEASGAVVLRLGGTLCLLDRRTMAVRALGEDFSEFRDGPNGVFLPYEMGRNEDGFDFKFKVVKDNACAYALASSPPAKQPIRLLGQGI</sequence>
<feature type="domain" description="F-box" evidence="1">
    <location>
        <begin position="480"/>
        <end position="519"/>
    </location>
</feature>
<dbReference type="Proteomes" id="UP000006591">
    <property type="component" value="Chromosome 2"/>
</dbReference>
<dbReference type="InterPro" id="IPR036047">
    <property type="entry name" value="F-box-like_dom_sf"/>
</dbReference>
<feature type="domain" description="F-box" evidence="1">
    <location>
        <begin position="13"/>
        <end position="53"/>
    </location>
</feature>
<dbReference type="SUPFAM" id="SSF81383">
    <property type="entry name" value="F-box domain"/>
    <property type="match status" value="2"/>
</dbReference>
<dbReference type="Pfam" id="PF12937">
    <property type="entry name" value="F-box-like"/>
    <property type="match status" value="1"/>
</dbReference>
<dbReference type="EnsemblPlants" id="ONIVA02G30380.1">
    <property type="protein sequence ID" value="ONIVA02G30380.1"/>
    <property type="gene ID" value="ONIVA02G30380"/>
</dbReference>
<keyword evidence="3" id="KW-1185">Reference proteome</keyword>
<reference evidence="2" key="2">
    <citation type="submission" date="2018-04" db="EMBL/GenBank/DDBJ databases">
        <title>OnivRS2 (Oryza nivara Reference Sequence Version 2).</title>
        <authorList>
            <person name="Zhang J."/>
            <person name="Kudrna D."/>
            <person name="Lee S."/>
            <person name="Talag J."/>
            <person name="Rajasekar S."/>
            <person name="Welchert J."/>
            <person name="Hsing Y.-I."/>
            <person name="Wing R.A."/>
        </authorList>
    </citation>
    <scope>NUCLEOTIDE SEQUENCE [LARGE SCALE GENOMIC DNA]</scope>
    <source>
        <strain evidence="2">SL10</strain>
    </source>
</reference>
<dbReference type="CDD" id="cd09917">
    <property type="entry name" value="F-box_SF"/>
    <property type="match status" value="2"/>
</dbReference>
<dbReference type="OMA" id="RRIHIEM"/>
<dbReference type="InterPro" id="IPR001810">
    <property type="entry name" value="F-box_dom"/>
</dbReference>
<dbReference type="Pfam" id="PF00646">
    <property type="entry name" value="F-box"/>
    <property type="match status" value="1"/>
</dbReference>
<reference evidence="2" key="1">
    <citation type="submission" date="2015-04" db="UniProtKB">
        <authorList>
            <consortium name="EnsemblPlants"/>
        </authorList>
    </citation>
    <scope>IDENTIFICATION</scope>
    <source>
        <strain evidence="2">SL10</strain>
    </source>
</reference>
<dbReference type="PANTHER" id="PTHR35828:SF28">
    <property type="entry name" value="F-BOX DOMAIN CONTAINING PROTEIN"/>
    <property type="match status" value="1"/>
</dbReference>
<name>A0A0E0GB61_ORYNI</name>
<accession>A0A0E0GB61</accession>
<proteinExistence type="predicted"/>
<organism evidence="2">
    <name type="scientific">Oryza nivara</name>
    <name type="common">Indian wild rice</name>
    <name type="synonym">Oryza sativa f. spontanea</name>
    <dbReference type="NCBI Taxonomy" id="4536"/>
    <lineage>
        <taxon>Eukaryota</taxon>
        <taxon>Viridiplantae</taxon>
        <taxon>Streptophyta</taxon>
        <taxon>Embryophyta</taxon>
        <taxon>Tracheophyta</taxon>
        <taxon>Spermatophyta</taxon>
        <taxon>Magnoliopsida</taxon>
        <taxon>Liliopsida</taxon>
        <taxon>Poales</taxon>
        <taxon>Poaceae</taxon>
        <taxon>BOP clade</taxon>
        <taxon>Oryzoideae</taxon>
        <taxon>Oryzeae</taxon>
        <taxon>Oryzinae</taxon>
        <taxon>Oryza</taxon>
    </lineage>
</organism>
<evidence type="ECO:0000259" key="1">
    <source>
        <dbReference type="SMART" id="SM00256"/>
    </source>
</evidence>
<evidence type="ECO:0000313" key="2">
    <source>
        <dbReference type="EnsemblPlants" id="ONIVA02G30380.1"/>
    </source>
</evidence>
<dbReference type="HOGENOM" id="CLU_313184_0_0_1"/>
<dbReference type="eggNOG" id="ENOG502R4GB">
    <property type="taxonomic scope" value="Eukaryota"/>
</dbReference>
<dbReference type="SMART" id="SM00256">
    <property type="entry name" value="FBOX"/>
    <property type="match status" value="2"/>
</dbReference>
<dbReference type="AlphaFoldDB" id="A0A0E0GB61"/>
<dbReference type="PANTHER" id="PTHR35828">
    <property type="entry name" value="OS08G0203800 PROTEIN-RELATED"/>
    <property type="match status" value="1"/>
</dbReference>
<dbReference type="Gramene" id="ONIVA02G30380.1">
    <property type="protein sequence ID" value="ONIVA02G30380.1"/>
    <property type="gene ID" value="ONIVA02G30380"/>
</dbReference>
<protein>
    <recommendedName>
        <fullName evidence="1">F-box domain-containing protein</fullName>
    </recommendedName>
</protein>